<dbReference type="OrthoDB" id="1120100at2"/>
<keyword evidence="3" id="KW-1185">Reference proteome</keyword>
<feature type="coiled-coil region" evidence="1">
    <location>
        <begin position="42"/>
        <end position="79"/>
    </location>
</feature>
<name>A0A2V4A1D1_9BACT</name>
<organism evidence="2 3">
    <name type="scientific">Marinifilum breve</name>
    <dbReference type="NCBI Taxonomy" id="2184082"/>
    <lineage>
        <taxon>Bacteria</taxon>
        <taxon>Pseudomonadati</taxon>
        <taxon>Bacteroidota</taxon>
        <taxon>Bacteroidia</taxon>
        <taxon>Marinilabiliales</taxon>
        <taxon>Marinifilaceae</taxon>
    </lineage>
</organism>
<proteinExistence type="predicted"/>
<evidence type="ECO:0000256" key="1">
    <source>
        <dbReference type="SAM" id="Coils"/>
    </source>
</evidence>
<protein>
    <submittedName>
        <fullName evidence="2">Uncharacterized protein</fullName>
    </submittedName>
</protein>
<gene>
    <name evidence="2" type="ORF">DF185_00910</name>
</gene>
<reference evidence="2 3" key="1">
    <citation type="submission" date="2018-05" db="EMBL/GenBank/DDBJ databases">
        <title>Marinifilum breve JC075T sp. nov., a marine bacterium isolated from Yongle Blue Hole in the South China Sea.</title>
        <authorList>
            <person name="Fu T."/>
        </authorList>
    </citation>
    <scope>NUCLEOTIDE SEQUENCE [LARGE SCALE GENOMIC DNA]</scope>
    <source>
        <strain evidence="2 3">JC075</strain>
    </source>
</reference>
<dbReference type="Proteomes" id="UP000248079">
    <property type="component" value="Unassembled WGS sequence"/>
</dbReference>
<dbReference type="EMBL" id="QFLI01000001">
    <property type="protein sequence ID" value="PXY02685.1"/>
    <property type="molecule type" value="Genomic_DNA"/>
</dbReference>
<accession>A0A2V4A1D1</accession>
<evidence type="ECO:0000313" key="2">
    <source>
        <dbReference type="EMBL" id="PXY02685.1"/>
    </source>
</evidence>
<keyword evidence="1" id="KW-0175">Coiled coil</keyword>
<evidence type="ECO:0000313" key="3">
    <source>
        <dbReference type="Proteomes" id="UP000248079"/>
    </source>
</evidence>
<dbReference type="RefSeq" id="WP_110358845.1">
    <property type="nucleotide sequence ID" value="NZ_QFLI01000001.1"/>
</dbReference>
<comment type="caution">
    <text evidence="2">The sequence shown here is derived from an EMBL/GenBank/DDBJ whole genome shotgun (WGS) entry which is preliminary data.</text>
</comment>
<sequence>MSRVKVSSKVHELADLASKIIAKNTTDGESSLLKDFPNFASLQTRLAKMQEYEQKADEANRLKEEMNEQKNKEAKAVRKDIIQIRNLLKAHYPEDLKKLGGWGFTVDETTKAKIEEPA</sequence>
<dbReference type="AlphaFoldDB" id="A0A2V4A1D1"/>